<dbReference type="OrthoDB" id="9785911at2"/>
<dbReference type="EMBL" id="FOYQ01000002">
    <property type="protein sequence ID" value="SFR48472.1"/>
    <property type="molecule type" value="Genomic_DNA"/>
</dbReference>
<dbReference type="SUPFAM" id="SSF55729">
    <property type="entry name" value="Acyl-CoA N-acyltransferases (Nat)"/>
    <property type="match status" value="1"/>
</dbReference>
<gene>
    <name evidence="2" type="ORF">SAMN04490243_2102</name>
</gene>
<reference evidence="2 3" key="1">
    <citation type="submission" date="2016-10" db="EMBL/GenBank/DDBJ databases">
        <authorList>
            <person name="de Groot N.N."/>
        </authorList>
    </citation>
    <scope>NUCLEOTIDE SEQUENCE [LARGE SCALE GENOMIC DNA]</scope>
    <source>
        <strain evidence="2 3">DSM 21019</strain>
    </source>
</reference>
<proteinExistence type="predicted"/>
<dbReference type="InterPro" id="IPR016181">
    <property type="entry name" value="Acyl_CoA_acyltransferase"/>
</dbReference>
<keyword evidence="3" id="KW-1185">Reference proteome</keyword>
<sequence length="345" mass="39348">MSQTSIRLHTEKQAWENLLGRVDTYDFYHTFDYHQISRNTGESPVLLEYSAGDALILLPLLLRDIPDSDLKDATSVYGYAGPLSNLGESPEESVVATYKVTLEHYLLEMGVVSIFTRMNPFIPGQNELLEGLGTLRPLGDLVNIDLTRDLAASRAAYRRDTKSRVNKARRNFKVKLAESREDVLNFIEVYLMTMEKLDADDSYFFDQEYFFNFLDCDGFQTDILLALDLETDAVAAGSMFVKSNDIIQYHLSGTHPDHMRLAPSRLLIDEMRVRGTEEGFRFFNLGGGYQCKADALFDFKSSFSDQTYPWIIWRYIVNPAEYEKLTQASGVGETQFFPAYRAPKS</sequence>
<dbReference type="InterPro" id="IPR050644">
    <property type="entry name" value="PG_Glycine_Bridge_Synth"/>
</dbReference>
<dbReference type="GO" id="GO:0016740">
    <property type="term" value="F:transferase activity"/>
    <property type="evidence" value="ECO:0007669"/>
    <property type="project" value="UniProtKB-KW"/>
</dbReference>
<feature type="domain" description="BioF2-like acetyltransferase" evidence="1">
    <location>
        <begin position="157"/>
        <end position="290"/>
    </location>
</feature>
<dbReference type="RefSeq" id="WP_092982547.1">
    <property type="nucleotide sequence ID" value="NZ_FOYQ01000002.1"/>
</dbReference>
<accession>A0A1I6H236</accession>
<dbReference type="PANTHER" id="PTHR36174">
    <property type="entry name" value="LIPID II:GLYCINE GLYCYLTRANSFERASE"/>
    <property type="match status" value="1"/>
</dbReference>
<dbReference type="Gene3D" id="3.40.630.30">
    <property type="match status" value="1"/>
</dbReference>
<keyword evidence="2" id="KW-0808">Transferase</keyword>
<name>A0A1I6H236_9FLAO</name>
<dbReference type="STRING" id="400055.SAMN04490243_2102"/>
<dbReference type="PANTHER" id="PTHR36174:SF1">
    <property type="entry name" value="LIPID II:GLYCINE GLYCYLTRANSFERASE"/>
    <property type="match status" value="1"/>
</dbReference>
<evidence type="ECO:0000259" key="1">
    <source>
        <dbReference type="Pfam" id="PF13480"/>
    </source>
</evidence>
<evidence type="ECO:0000313" key="2">
    <source>
        <dbReference type="EMBL" id="SFR48472.1"/>
    </source>
</evidence>
<dbReference type="InterPro" id="IPR038740">
    <property type="entry name" value="BioF2-like_GNAT_dom"/>
</dbReference>
<protein>
    <submittedName>
        <fullName evidence="2">Acetyltransferase (GNAT) domain-containing protein</fullName>
    </submittedName>
</protein>
<dbReference type="Proteomes" id="UP000199534">
    <property type="component" value="Unassembled WGS sequence"/>
</dbReference>
<organism evidence="2 3">
    <name type="scientific">Robiginitalea myxolifaciens</name>
    <dbReference type="NCBI Taxonomy" id="400055"/>
    <lineage>
        <taxon>Bacteria</taxon>
        <taxon>Pseudomonadati</taxon>
        <taxon>Bacteroidota</taxon>
        <taxon>Flavobacteriia</taxon>
        <taxon>Flavobacteriales</taxon>
        <taxon>Flavobacteriaceae</taxon>
        <taxon>Robiginitalea</taxon>
    </lineage>
</organism>
<dbReference type="AlphaFoldDB" id="A0A1I6H236"/>
<dbReference type="Pfam" id="PF13480">
    <property type="entry name" value="Acetyltransf_6"/>
    <property type="match status" value="1"/>
</dbReference>
<evidence type="ECO:0000313" key="3">
    <source>
        <dbReference type="Proteomes" id="UP000199534"/>
    </source>
</evidence>